<feature type="compositionally biased region" description="Acidic residues" evidence="4">
    <location>
        <begin position="15"/>
        <end position="51"/>
    </location>
</feature>
<dbReference type="EMBL" id="MRZU01000003">
    <property type="protein sequence ID" value="OUJ19266.1"/>
    <property type="molecule type" value="Genomic_DNA"/>
</dbReference>
<organism evidence="6 7">
    <name type="scientific">Methanonatronarchaeum thermophilum</name>
    <dbReference type="NCBI Taxonomy" id="1927129"/>
    <lineage>
        <taxon>Archaea</taxon>
        <taxon>Methanobacteriati</taxon>
        <taxon>Methanobacteriota</taxon>
        <taxon>Methanonatronarchaeia</taxon>
        <taxon>Methanonatronarchaeales</taxon>
        <taxon>Methanonatronarchaeaceae</taxon>
        <taxon>Methanonatronarchaeum</taxon>
    </lineage>
</organism>
<reference evidence="6 7" key="1">
    <citation type="submission" date="2016-12" db="EMBL/GenBank/DDBJ databases">
        <title>Discovery of methanogenic haloarchaea.</title>
        <authorList>
            <person name="Sorokin D.Y."/>
            <person name="Makarova K.S."/>
            <person name="Abbas B."/>
            <person name="Ferrer M."/>
            <person name="Golyshin P.N."/>
        </authorList>
    </citation>
    <scope>NUCLEOTIDE SEQUENCE [LARGE SCALE GENOMIC DNA]</scope>
    <source>
        <strain evidence="6">AMET1</strain>
    </source>
</reference>
<sequence>MNFNPLKMLLGRGSEDEEDSVEDDEELFEDEGFDDFDDASDDFDDFDEEDGSSQLSEIQSSIEALETEVGGLSSTISVTKDDIESIGNRVDDVEENVKKLLDVYELVTKDINPFTGGGEDLSNRDIENADGFGVFEGSEGEQDFSDDFLDEDDDFLDEEDDVEDLSEEDDDRQVITPDDFDEDVDEDVDDFLEEDVGSDSVFDDEDQGSMEEIDISEEKLKKLEKRIEMLGKKLEAVSNGDDEFGEDGSGEREYYLEEIKRDYYSDIVLMNWTNFLLTMVDTTEFRQILDVYVDLKWISPEVRDYVERFEESISTQPIFEYGVKASKSGTGNSSYSSEKDEFMKTDGGMTVEDHTRSLIFISKLRDDEDALSEKNVDKLKKEIDDILKYNLEI</sequence>
<dbReference type="GO" id="GO:0097588">
    <property type="term" value="P:archaeal or bacterial-type flagellum-dependent cell motility"/>
    <property type="evidence" value="ECO:0007669"/>
    <property type="project" value="InterPro"/>
</dbReference>
<feature type="compositionally biased region" description="Acidic residues" evidence="4">
    <location>
        <begin position="138"/>
        <end position="171"/>
    </location>
</feature>
<dbReference type="Proteomes" id="UP000195137">
    <property type="component" value="Unassembled WGS sequence"/>
</dbReference>
<dbReference type="Pfam" id="PF04659">
    <property type="entry name" value="Arch_fla_DE"/>
    <property type="match status" value="1"/>
</dbReference>
<feature type="region of interest" description="Disordered" evidence="4">
    <location>
        <begin position="112"/>
        <end position="184"/>
    </location>
</feature>
<dbReference type="PANTHER" id="PTHR40698">
    <property type="entry name" value="FLAGELLA-RELATED PROTEIN E-RELATED-RELATED"/>
    <property type="match status" value="1"/>
</dbReference>
<evidence type="ECO:0000256" key="3">
    <source>
        <dbReference type="SAM" id="Coils"/>
    </source>
</evidence>
<keyword evidence="3" id="KW-0175">Coiled coil</keyword>
<feature type="domain" description="Archaeal flagella protein FlaD/E" evidence="5">
    <location>
        <begin position="252"/>
        <end position="365"/>
    </location>
</feature>
<dbReference type="OrthoDB" id="308199at2157"/>
<dbReference type="PANTHER" id="PTHR40698:SF1">
    <property type="entry name" value="FLAGELLA-RELATED PROTEIN D-RELATED"/>
    <property type="match status" value="1"/>
</dbReference>
<name>A0A1Y3GIN9_9EURY</name>
<proteinExistence type="predicted"/>
<gene>
    <name evidence="6" type="ORF">AMET1_0920</name>
</gene>
<dbReference type="InterPro" id="IPR009205">
    <property type="entry name" value="FlaC_arc"/>
</dbReference>
<dbReference type="GO" id="GO:0097589">
    <property type="term" value="C:archaeal-type flagellum"/>
    <property type="evidence" value="ECO:0007669"/>
    <property type="project" value="UniProtKB-SubCell"/>
</dbReference>
<dbReference type="InterPro" id="IPR052494">
    <property type="entry name" value="Flagella_assembly_related"/>
</dbReference>
<evidence type="ECO:0000259" key="5">
    <source>
        <dbReference type="Pfam" id="PF04659"/>
    </source>
</evidence>
<comment type="subcellular location">
    <subcellularLocation>
        <location evidence="1">Archaeal flagellum</location>
    </subcellularLocation>
</comment>
<protein>
    <submittedName>
        <fullName evidence="6">Archaellum protein FlaD/E</fullName>
    </submittedName>
</protein>
<dbReference type="RefSeq" id="WP_086637290.1">
    <property type="nucleotide sequence ID" value="NZ_MRZU01000003.1"/>
</dbReference>
<feature type="coiled-coil region" evidence="3">
    <location>
        <begin position="213"/>
        <end position="240"/>
    </location>
</feature>
<keyword evidence="7" id="KW-1185">Reference proteome</keyword>
<dbReference type="Pfam" id="PF05377">
    <property type="entry name" value="FlaC_arch"/>
    <property type="match status" value="1"/>
</dbReference>
<dbReference type="Gene3D" id="1.20.5.340">
    <property type="match status" value="1"/>
</dbReference>
<dbReference type="InterPro" id="IPR006752">
    <property type="entry name" value="Arch_fla_DE"/>
</dbReference>
<evidence type="ECO:0000313" key="6">
    <source>
        <dbReference type="EMBL" id="OUJ19266.1"/>
    </source>
</evidence>
<evidence type="ECO:0000256" key="4">
    <source>
        <dbReference type="SAM" id="MobiDB-lite"/>
    </source>
</evidence>
<evidence type="ECO:0000256" key="2">
    <source>
        <dbReference type="ARBA" id="ARBA00022440"/>
    </source>
</evidence>
<keyword evidence="2" id="KW-0974">Archaeal flagellum</keyword>
<accession>A0A1Y3GIN9</accession>
<feature type="region of interest" description="Disordered" evidence="4">
    <location>
        <begin position="1"/>
        <end position="58"/>
    </location>
</feature>
<evidence type="ECO:0000313" key="7">
    <source>
        <dbReference type="Proteomes" id="UP000195137"/>
    </source>
</evidence>
<comment type="caution">
    <text evidence="6">The sequence shown here is derived from an EMBL/GenBank/DDBJ whole genome shotgun (WGS) entry which is preliminary data.</text>
</comment>
<evidence type="ECO:0000256" key="1">
    <source>
        <dbReference type="ARBA" id="ARBA00004618"/>
    </source>
</evidence>
<dbReference type="AlphaFoldDB" id="A0A1Y3GIN9"/>